<evidence type="ECO:0000256" key="1">
    <source>
        <dbReference type="ARBA" id="ARBA00004418"/>
    </source>
</evidence>
<dbReference type="CDD" id="cd13590">
    <property type="entry name" value="PBP2_PotD_PotF_like"/>
    <property type="match status" value="1"/>
</dbReference>
<proteinExistence type="predicted"/>
<dbReference type="EMBL" id="BAABJZ010000103">
    <property type="protein sequence ID" value="GAA4900244.1"/>
    <property type="molecule type" value="Genomic_DNA"/>
</dbReference>
<organism evidence="6 7">
    <name type="scientific">Ferrimonas pelagia</name>
    <dbReference type="NCBI Taxonomy" id="1177826"/>
    <lineage>
        <taxon>Bacteria</taxon>
        <taxon>Pseudomonadati</taxon>
        <taxon>Pseudomonadota</taxon>
        <taxon>Gammaproteobacteria</taxon>
        <taxon>Alteromonadales</taxon>
        <taxon>Ferrimonadaceae</taxon>
        <taxon>Ferrimonas</taxon>
    </lineage>
</organism>
<gene>
    <name evidence="6" type="ORF">GCM10023333_37620</name>
</gene>
<evidence type="ECO:0000313" key="7">
    <source>
        <dbReference type="Proteomes" id="UP001499988"/>
    </source>
</evidence>
<comment type="subcellular location">
    <subcellularLocation>
        <location evidence="1">Periplasm</location>
    </subcellularLocation>
</comment>
<dbReference type="InterPro" id="IPR001188">
    <property type="entry name" value="Sperm_putr-bd"/>
</dbReference>
<sequence>MRSIICVLLYLFSSAVQAETVRLYNWADYLAPSVIEAFEQETGHRVEQTFFDDEEVRDQMLYSGKLSYFDLVMIDNVGAQQMVQEGLLQPLTLPPSLQQHLAPARIKACGNHTIPYAWGTVGVAYRAQQGKPKTWREFFDPSSPHIQRVMHLSPDETLGVALLALGAPAYSDDPEAIDQAAGLIRSQPAQTGFALTLAEEQGAQFDAHWALVFSSDLGPLRESTGQQDWQYTIPDEGSLIWIDCLAAPAGHPIRPATQAFIEFINRPTIAAQNAELMAFATSNLAALQHATQRYIENTTLFTPPELLERSHDFEAISDEMLEYRNQWIFNLTQTMATAQ</sequence>
<keyword evidence="4" id="KW-0574">Periplasm</keyword>
<reference evidence="7" key="1">
    <citation type="journal article" date="2019" name="Int. J. Syst. Evol. Microbiol.">
        <title>The Global Catalogue of Microorganisms (GCM) 10K type strain sequencing project: providing services to taxonomists for standard genome sequencing and annotation.</title>
        <authorList>
            <consortium name="The Broad Institute Genomics Platform"/>
            <consortium name="The Broad Institute Genome Sequencing Center for Infectious Disease"/>
            <person name="Wu L."/>
            <person name="Ma J."/>
        </authorList>
    </citation>
    <scope>NUCLEOTIDE SEQUENCE [LARGE SCALE GENOMIC DNA]</scope>
    <source>
        <strain evidence="7">JCM 18401</strain>
    </source>
</reference>
<dbReference type="Gene3D" id="3.40.190.10">
    <property type="entry name" value="Periplasmic binding protein-like II"/>
    <property type="match status" value="2"/>
</dbReference>
<keyword evidence="7" id="KW-1185">Reference proteome</keyword>
<protein>
    <submittedName>
        <fullName evidence="6">Spermidine/putrescine ABC transporter substrate-binding protein</fullName>
    </submittedName>
</protein>
<evidence type="ECO:0000313" key="6">
    <source>
        <dbReference type="EMBL" id="GAA4900244.1"/>
    </source>
</evidence>
<comment type="caution">
    <text evidence="6">The sequence shown here is derived from an EMBL/GenBank/DDBJ whole genome shotgun (WGS) entry which is preliminary data.</text>
</comment>
<evidence type="ECO:0000256" key="4">
    <source>
        <dbReference type="ARBA" id="ARBA00022764"/>
    </source>
</evidence>
<evidence type="ECO:0000256" key="3">
    <source>
        <dbReference type="ARBA" id="ARBA00022729"/>
    </source>
</evidence>
<accession>A0ABP9FEZ1</accession>
<dbReference type="PRINTS" id="PR00909">
    <property type="entry name" value="SPERMDNBNDNG"/>
</dbReference>
<dbReference type="Pfam" id="PF13416">
    <property type="entry name" value="SBP_bac_8"/>
    <property type="match status" value="1"/>
</dbReference>
<dbReference type="PANTHER" id="PTHR30222:SF12">
    <property type="entry name" value="NORSPERMIDINE SENSOR"/>
    <property type="match status" value="1"/>
</dbReference>
<dbReference type="InterPro" id="IPR006059">
    <property type="entry name" value="SBP"/>
</dbReference>
<feature type="chain" id="PRO_5046218320" evidence="5">
    <location>
        <begin position="19"/>
        <end position="339"/>
    </location>
</feature>
<evidence type="ECO:0000256" key="5">
    <source>
        <dbReference type="SAM" id="SignalP"/>
    </source>
</evidence>
<evidence type="ECO:0000256" key="2">
    <source>
        <dbReference type="ARBA" id="ARBA00022448"/>
    </source>
</evidence>
<dbReference type="PANTHER" id="PTHR30222">
    <property type="entry name" value="SPERMIDINE/PUTRESCINE-BINDING PERIPLASMIC PROTEIN"/>
    <property type="match status" value="1"/>
</dbReference>
<keyword evidence="3 5" id="KW-0732">Signal</keyword>
<name>A0ABP9FEZ1_9GAMM</name>
<dbReference type="Proteomes" id="UP001499988">
    <property type="component" value="Unassembled WGS sequence"/>
</dbReference>
<feature type="signal peptide" evidence="5">
    <location>
        <begin position="1"/>
        <end position="18"/>
    </location>
</feature>
<keyword evidence="2" id="KW-0813">Transport</keyword>
<dbReference type="RefSeq" id="WP_345337038.1">
    <property type="nucleotide sequence ID" value="NZ_BAABJZ010000103.1"/>
</dbReference>
<dbReference type="SUPFAM" id="SSF53850">
    <property type="entry name" value="Periplasmic binding protein-like II"/>
    <property type="match status" value="1"/>
</dbReference>